<dbReference type="Gramene" id="CDY43769">
    <property type="protein sequence ID" value="CDY43769"/>
    <property type="gene ID" value="GSBRNA2T00077268001"/>
</dbReference>
<dbReference type="Pfam" id="PF13450">
    <property type="entry name" value="NAD_binding_8"/>
    <property type="match status" value="1"/>
</dbReference>
<organism evidence="12 13">
    <name type="scientific">Brassica napus</name>
    <name type="common">Rape</name>
    <dbReference type="NCBI Taxonomy" id="3708"/>
    <lineage>
        <taxon>Eukaryota</taxon>
        <taxon>Viridiplantae</taxon>
        <taxon>Streptophyta</taxon>
        <taxon>Embryophyta</taxon>
        <taxon>Tracheophyta</taxon>
        <taxon>Spermatophyta</taxon>
        <taxon>Magnoliopsida</taxon>
        <taxon>eudicotyledons</taxon>
        <taxon>Gunneridae</taxon>
        <taxon>Pentapetalae</taxon>
        <taxon>rosids</taxon>
        <taxon>malvids</taxon>
        <taxon>Brassicales</taxon>
        <taxon>Brassicaceae</taxon>
        <taxon>Brassiceae</taxon>
        <taxon>Brassica</taxon>
    </lineage>
</organism>
<comment type="similarity">
    <text evidence="2">Belongs to the prenylcysteine oxidase family.</text>
</comment>
<evidence type="ECO:0000313" key="11">
    <source>
        <dbReference type="EMBL" id="CAF2087807.1"/>
    </source>
</evidence>
<dbReference type="SUPFAM" id="SSF51905">
    <property type="entry name" value="FAD/NAD(P)-binding domain"/>
    <property type="match status" value="1"/>
</dbReference>
<dbReference type="GO" id="GO:0030328">
    <property type="term" value="P:prenylcysteine catabolic process"/>
    <property type="evidence" value="ECO:0007669"/>
    <property type="project" value="InterPro"/>
</dbReference>
<keyword evidence="5" id="KW-0274">FAD</keyword>
<dbReference type="FunFam" id="3.50.50.60:FF:000430">
    <property type="entry name" value="Farnesylcysteine lyase"/>
    <property type="match status" value="1"/>
</dbReference>
<dbReference type="PIRSF" id="PIRSF036292">
    <property type="entry name" value="Prenylcysteine_oxidase"/>
    <property type="match status" value="1"/>
</dbReference>
<dbReference type="InterPro" id="IPR017046">
    <property type="entry name" value="Prenylcysteine_Oxase1"/>
</dbReference>
<reference evidence="11" key="3">
    <citation type="submission" date="2021-01" db="EMBL/GenBank/DDBJ databases">
        <authorList>
            <consortium name="Genoscope - CEA"/>
            <person name="William W."/>
        </authorList>
    </citation>
    <scope>NUCLEOTIDE SEQUENCE</scope>
</reference>
<evidence type="ECO:0000256" key="3">
    <source>
        <dbReference type="ARBA" id="ARBA00022630"/>
    </source>
</evidence>
<dbReference type="Pfam" id="PF07156">
    <property type="entry name" value="Prenylcys_lyase"/>
    <property type="match status" value="1"/>
</dbReference>
<evidence type="ECO:0000256" key="9">
    <source>
        <dbReference type="SAM" id="SignalP"/>
    </source>
</evidence>
<dbReference type="PANTHER" id="PTHR15944:SF0">
    <property type="entry name" value="PRENYLCYSTEINE LYASE DOMAIN-CONTAINING PROTEIN"/>
    <property type="match status" value="1"/>
</dbReference>
<evidence type="ECO:0000256" key="7">
    <source>
        <dbReference type="ARBA" id="ARBA00023180"/>
    </source>
</evidence>
<comment type="cofactor">
    <cofactor evidence="1">
        <name>FAD</name>
        <dbReference type="ChEBI" id="CHEBI:57692"/>
    </cofactor>
</comment>
<evidence type="ECO:0000313" key="12">
    <source>
        <dbReference type="EMBL" id="CDY43769.1"/>
    </source>
</evidence>
<keyword evidence="6" id="KW-0560">Oxidoreductase</keyword>
<dbReference type="InterPro" id="IPR010795">
    <property type="entry name" value="Prenylcys_lyase"/>
</dbReference>
<dbReference type="Gene3D" id="3.50.50.60">
    <property type="entry name" value="FAD/NAD(P)-binding domain"/>
    <property type="match status" value="2"/>
</dbReference>
<dbReference type="EMBL" id="HG994360">
    <property type="protein sequence ID" value="CAF2087807.1"/>
    <property type="molecule type" value="Genomic_DNA"/>
</dbReference>
<evidence type="ECO:0000259" key="10">
    <source>
        <dbReference type="Pfam" id="PF07156"/>
    </source>
</evidence>
<evidence type="ECO:0000256" key="8">
    <source>
        <dbReference type="SAM" id="MobiDB-lite"/>
    </source>
</evidence>
<protein>
    <submittedName>
        <fullName evidence="11">(rape) hypothetical protein</fullName>
    </submittedName>
    <submittedName>
        <fullName evidence="12">BnaA06g23050D protein</fullName>
    </submittedName>
</protein>
<evidence type="ECO:0000256" key="6">
    <source>
        <dbReference type="ARBA" id="ARBA00023002"/>
    </source>
</evidence>
<dbReference type="GO" id="GO:0030327">
    <property type="term" value="P:prenylated protein catabolic process"/>
    <property type="evidence" value="ECO:0000318"/>
    <property type="project" value="GO_Central"/>
</dbReference>
<dbReference type="Proteomes" id="UP000028999">
    <property type="component" value="Unassembled WGS sequence"/>
</dbReference>
<name>A0A078I2D8_BRANA</name>
<keyword evidence="13" id="KW-1185">Reference proteome</keyword>
<dbReference type="Proteomes" id="UP001295469">
    <property type="component" value="Chromosome A06"/>
</dbReference>
<sequence>MTKMMKLSPETVSLLLLIALLSPTLLLCSGDSTTVEDESPPTVCIIGSGIGGSSVAHFLRNYSASTSLYRSRILMFERHERVGGRMRTVTVSGDTFEAGGSILHPKNYHARDFVKRFNLTVRSPTAIEESSAVGIWDGKRFVFKTFGSSVKIPFVDKIVSWVNDVYLFVRYGLSLLRMSHFIESMIDNFLKYYESLESRPVFDSVEGMLKWSGLYNLTKVTLQEKLSEAQLSPLLVNELVTVITRINYGQSVLISGLAGAVSLAGSGGGLWSVEGGNWQMAAKLINHSDVTLHLNEQIESVSHLGDYYELKSAKGNSFKCDVTVVSTPLDEVDIQFSPAISIPKRELQHTHATFVRGLLNPGYFGMKSVSDVPALVGTLEDPLIPFSCISILRKYSATDMTYKMFTRQPASDSLLDELFSARTETVRIDWGAYPKYHAPEVFAPFILDDHHLYYVNAFENAASTMETSAVAGENMARLIVSRFRTKESSSSSSSSSDTRSCSSGLHSDM</sequence>
<feature type="region of interest" description="Disordered" evidence="8">
    <location>
        <begin position="487"/>
        <end position="509"/>
    </location>
</feature>
<evidence type="ECO:0000256" key="4">
    <source>
        <dbReference type="ARBA" id="ARBA00022729"/>
    </source>
</evidence>
<evidence type="ECO:0000256" key="1">
    <source>
        <dbReference type="ARBA" id="ARBA00001974"/>
    </source>
</evidence>
<gene>
    <name evidence="12" type="primary">BnaA06g23050D</name>
    <name evidence="11" type="ORF">DARMORV10_A06P30530.1</name>
    <name evidence="12" type="ORF">GSBRNA2T00077268001</name>
</gene>
<reference evidence="12" key="2">
    <citation type="submission" date="2014-06" db="EMBL/GenBank/DDBJ databases">
        <authorList>
            <person name="Genoscope - CEA"/>
        </authorList>
    </citation>
    <scope>NUCLEOTIDE SEQUENCE</scope>
</reference>
<keyword evidence="4 9" id="KW-0732">Signal</keyword>
<dbReference type="STRING" id="3708.A0A078I2D8"/>
<dbReference type="OMA" id="NMWAVEG"/>
<dbReference type="GO" id="GO:0001735">
    <property type="term" value="F:prenylcysteine oxidase activity"/>
    <property type="evidence" value="ECO:0000318"/>
    <property type="project" value="GO_Central"/>
</dbReference>
<dbReference type="InterPro" id="IPR036188">
    <property type="entry name" value="FAD/NAD-bd_sf"/>
</dbReference>
<feature type="chain" id="PRO_5040561866" evidence="9">
    <location>
        <begin position="31"/>
        <end position="509"/>
    </location>
</feature>
<feature type="signal peptide" evidence="9">
    <location>
        <begin position="1"/>
        <end position="30"/>
    </location>
</feature>
<proteinExistence type="inferred from homology"/>
<dbReference type="PaxDb" id="3708-A0A078I2D8"/>
<dbReference type="AlphaFoldDB" id="A0A078I2D8"/>
<keyword evidence="3" id="KW-0285">Flavoprotein</keyword>
<reference evidence="12 13" key="1">
    <citation type="journal article" date="2014" name="Science">
        <title>Plant genetics. Early allopolyploid evolution in the post-Neolithic Brassica napus oilseed genome.</title>
        <authorList>
            <person name="Chalhoub B."/>
            <person name="Denoeud F."/>
            <person name="Liu S."/>
            <person name="Parkin I.A."/>
            <person name="Tang H."/>
            <person name="Wang X."/>
            <person name="Chiquet J."/>
            <person name="Belcram H."/>
            <person name="Tong C."/>
            <person name="Samans B."/>
            <person name="Correa M."/>
            <person name="Da Silva C."/>
            <person name="Just J."/>
            <person name="Falentin C."/>
            <person name="Koh C.S."/>
            <person name="Le Clainche I."/>
            <person name="Bernard M."/>
            <person name="Bento P."/>
            <person name="Noel B."/>
            <person name="Labadie K."/>
            <person name="Alberti A."/>
            <person name="Charles M."/>
            <person name="Arnaud D."/>
            <person name="Guo H."/>
            <person name="Daviaud C."/>
            <person name="Alamery S."/>
            <person name="Jabbari K."/>
            <person name="Zhao M."/>
            <person name="Edger P.P."/>
            <person name="Chelaifa H."/>
            <person name="Tack D."/>
            <person name="Lassalle G."/>
            <person name="Mestiri I."/>
            <person name="Schnel N."/>
            <person name="Le Paslier M.C."/>
            <person name="Fan G."/>
            <person name="Renault V."/>
            <person name="Bayer P.E."/>
            <person name="Golicz A.A."/>
            <person name="Manoli S."/>
            <person name="Lee T.H."/>
            <person name="Thi V.H."/>
            <person name="Chalabi S."/>
            <person name="Hu Q."/>
            <person name="Fan C."/>
            <person name="Tollenaere R."/>
            <person name="Lu Y."/>
            <person name="Battail C."/>
            <person name="Shen J."/>
            <person name="Sidebottom C.H."/>
            <person name="Wang X."/>
            <person name="Canaguier A."/>
            <person name="Chauveau A."/>
            <person name="Berard A."/>
            <person name="Deniot G."/>
            <person name="Guan M."/>
            <person name="Liu Z."/>
            <person name="Sun F."/>
            <person name="Lim Y.P."/>
            <person name="Lyons E."/>
            <person name="Town C.D."/>
            <person name="Bancroft I."/>
            <person name="Wang X."/>
            <person name="Meng J."/>
            <person name="Ma J."/>
            <person name="Pires J.C."/>
            <person name="King G.J."/>
            <person name="Brunel D."/>
            <person name="Delourme R."/>
            <person name="Renard M."/>
            <person name="Aury J.M."/>
            <person name="Adams K.L."/>
            <person name="Batley J."/>
            <person name="Snowdon R.J."/>
            <person name="Tost J."/>
            <person name="Edwards D."/>
            <person name="Zhou Y."/>
            <person name="Hua W."/>
            <person name="Sharpe A.G."/>
            <person name="Paterson A.H."/>
            <person name="Guan C."/>
            <person name="Wincker P."/>
        </authorList>
    </citation>
    <scope>NUCLEOTIDE SEQUENCE [LARGE SCALE GENOMIC DNA]</scope>
    <source>
        <strain evidence="13">cv. Darmor-bzh</strain>
    </source>
</reference>
<dbReference type="PANTHER" id="PTHR15944">
    <property type="entry name" value="FARNESYLCYSTEINE LYASE"/>
    <property type="match status" value="1"/>
</dbReference>
<feature type="domain" description="Prenylcysteine lyase" evidence="10">
    <location>
        <begin position="155"/>
        <end position="488"/>
    </location>
</feature>
<feature type="compositionally biased region" description="Low complexity" evidence="8">
    <location>
        <begin position="488"/>
        <end position="503"/>
    </location>
</feature>
<keyword evidence="7" id="KW-0325">Glycoprotein</keyword>
<evidence type="ECO:0000313" key="13">
    <source>
        <dbReference type="Proteomes" id="UP000028999"/>
    </source>
</evidence>
<dbReference type="EMBL" id="LK032568">
    <property type="protein sequence ID" value="CDY43769.1"/>
    <property type="molecule type" value="Genomic_DNA"/>
</dbReference>
<evidence type="ECO:0000256" key="2">
    <source>
        <dbReference type="ARBA" id="ARBA00009967"/>
    </source>
</evidence>
<evidence type="ECO:0000256" key="5">
    <source>
        <dbReference type="ARBA" id="ARBA00022827"/>
    </source>
</evidence>
<accession>A0A078I2D8</accession>